<dbReference type="Proteomes" id="UP000235392">
    <property type="component" value="Unassembled WGS sequence"/>
</dbReference>
<dbReference type="Proteomes" id="UP000235388">
    <property type="component" value="Unassembled WGS sequence"/>
</dbReference>
<dbReference type="GO" id="GO:0000481">
    <property type="term" value="P:maturation of 5S rRNA"/>
    <property type="evidence" value="ECO:0007669"/>
    <property type="project" value="TreeGrafter"/>
</dbReference>
<dbReference type="Pfam" id="PF03343">
    <property type="entry name" value="SART-1"/>
    <property type="match status" value="1"/>
</dbReference>
<dbReference type="PANTHER" id="PTHR14152">
    <property type="entry name" value="SQUAMOUS CELL CARCINOMA ANTIGEN RECOGNISED BY CYTOTOXIC T LYMPHOCYTES"/>
    <property type="match status" value="1"/>
</dbReference>
<evidence type="ECO:0000256" key="3">
    <source>
        <dbReference type="ARBA" id="ARBA00023242"/>
    </source>
</evidence>
<keyword evidence="7" id="KW-1185">Reference proteome</keyword>
<proteinExistence type="inferred from homology"/>
<accession>A0A2N5TRW6</accession>
<dbReference type="EMBL" id="PGCJ01000173">
    <property type="protein sequence ID" value="PLW41082.1"/>
    <property type="molecule type" value="Genomic_DNA"/>
</dbReference>
<keyword evidence="3" id="KW-0539">Nucleus</keyword>
<comment type="subcellular location">
    <subcellularLocation>
        <location evidence="1">Nucleus</location>
    </subcellularLocation>
</comment>
<comment type="caution">
    <text evidence="5">The sequence shown here is derived from an EMBL/GenBank/DDBJ whole genome shotgun (WGS) entry which is preliminary data.</text>
</comment>
<comment type="similarity">
    <text evidence="2">Belongs to the SNU66/SART1 family.</text>
</comment>
<dbReference type="AlphaFoldDB" id="A0A2N5TRW6"/>
<evidence type="ECO:0000313" key="5">
    <source>
        <dbReference type="EMBL" id="PLW28178.1"/>
    </source>
</evidence>
<evidence type="ECO:0000256" key="2">
    <source>
        <dbReference type="ARBA" id="ARBA00006076"/>
    </source>
</evidence>
<evidence type="ECO:0000313" key="7">
    <source>
        <dbReference type="Proteomes" id="UP000235388"/>
    </source>
</evidence>
<feature type="compositionally biased region" description="Pro residues" evidence="4">
    <location>
        <begin position="89"/>
        <end position="99"/>
    </location>
</feature>
<protein>
    <submittedName>
        <fullName evidence="5">Uncharacterized protein</fullName>
    </submittedName>
</protein>
<dbReference type="InterPro" id="IPR005011">
    <property type="entry name" value="SNU66/SART1"/>
</dbReference>
<feature type="compositionally biased region" description="Basic and acidic residues" evidence="4">
    <location>
        <begin position="119"/>
        <end position="146"/>
    </location>
</feature>
<reference evidence="7 8" key="1">
    <citation type="submission" date="2017-11" db="EMBL/GenBank/DDBJ databases">
        <title>De novo assembly and phasing of dikaryotic genomes from two isolates of Puccinia coronata f. sp. avenae, the causal agent of oat crown rust.</title>
        <authorList>
            <person name="Miller M.E."/>
            <person name="Zhang Y."/>
            <person name="Omidvar V."/>
            <person name="Sperschneider J."/>
            <person name="Schwessinger B."/>
            <person name="Raley C."/>
            <person name="Palmer J.M."/>
            <person name="Garnica D."/>
            <person name="Upadhyaya N."/>
            <person name="Rathjen J."/>
            <person name="Taylor J.M."/>
            <person name="Park R.F."/>
            <person name="Dodds P.N."/>
            <person name="Hirsch C.D."/>
            <person name="Kianian S.F."/>
            <person name="Figueroa M."/>
        </authorList>
    </citation>
    <scope>NUCLEOTIDE SEQUENCE [LARGE SCALE GENOMIC DNA]</scope>
    <source>
        <strain evidence="6">12NC29</strain>
        <strain evidence="5">12SD80</strain>
    </source>
</reference>
<sequence>MDEEKMVLTLKDSEILDGKDDELENVEMAQHTRTKEVVELKRQGRQAGEYTGYDDDEFLAPGQAQTMLAKYSDTIDGKQDKSFRLGTNPLPPQLEPPTPTSSLDQAAILVPGTPSPDLAGRRTGQEVREWRERSKPQPDDPEHGGSRADWAPPAGGGGGGGHHHQHISARDLHLPTSLLSATHGPTTTFALPAEHQHHQHHGAGSEAALATPN</sequence>
<dbReference type="STRING" id="200324.A0A2N5TRW6"/>
<dbReference type="GO" id="GO:0045292">
    <property type="term" value="P:mRNA cis splicing, via spliceosome"/>
    <property type="evidence" value="ECO:0007669"/>
    <property type="project" value="TreeGrafter"/>
</dbReference>
<organism evidence="5 8">
    <name type="scientific">Puccinia coronata f. sp. avenae</name>
    <dbReference type="NCBI Taxonomy" id="200324"/>
    <lineage>
        <taxon>Eukaryota</taxon>
        <taxon>Fungi</taxon>
        <taxon>Dikarya</taxon>
        <taxon>Basidiomycota</taxon>
        <taxon>Pucciniomycotina</taxon>
        <taxon>Pucciniomycetes</taxon>
        <taxon>Pucciniales</taxon>
        <taxon>Pucciniaceae</taxon>
        <taxon>Puccinia</taxon>
    </lineage>
</organism>
<feature type="compositionally biased region" description="Basic and acidic residues" evidence="4">
    <location>
        <begin position="73"/>
        <end position="83"/>
    </location>
</feature>
<dbReference type="GO" id="GO:0046540">
    <property type="term" value="C:U4/U6 x U5 tri-snRNP complex"/>
    <property type="evidence" value="ECO:0007669"/>
    <property type="project" value="TreeGrafter"/>
</dbReference>
<evidence type="ECO:0000256" key="4">
    <source>
        <dbReference type="SAM" id="MobiDB-lite"/>
    </source>
</evidence>
<dbReference type="PANTHER" id="PTHR14152:SF5">
    <property type="entry name" value="U4_U6.U5 TRI-SNRNP-ASSOCIATED PROTEIN 1"/>
    <property type="match status" value="1"/>
</dbReference>
<evidence type="ECO:0000313" key="6">
    <source>
        <dbReference type="EMBL" id="PLW41082.1"/>
    </source>
</evidence>
<feature type="compositionally biased region" description="Polar residues" evidence="4">
    <location>
        <begin position="177"/>
        <end position="189"/>
    </location>
</feature>
<gene>
    <name evidence="6" type="ORF">PCANC_22281</name>
    <name evidence="5" type="ORF">PCASD_24014</name>
</gene>
<evidence type="ECO:0000256" key="1">
    <source>
        <dbReference type="ARBA" id="ARBA00004123"/>
    </source>
</evidence>
<evidence type="ECO:0000313" key="8">
    <source>
        <dbReference type="Proteomes" id="UP000235392"/>
    </source>
</evidence>
<name>A0A2N5TRW6_9BASI</name>
<dbReference type="OrthoDB" id="5583at2759"/>
<dbReference type="EMBL" id="PGCI01000375">
    <property type="protein sequence ID" value="PLW28178.1"/>
    <property type="molecule type" value="Genomic_DNA"/>
</dbReference>
<feature type="region of interest" description="Disordered" evidence="4">
    <location>
        <begin position="72"/>
        <end position="213"/>
    </location>
</feature>